<evidence type="ECO:0000313" key="13">
    <source>
        <dbReference type="EMBL" id="SFS12490.1"/>
    </source>
</evidence>
<dbReference type="Proteomes" id="UP000198824">
    <property type="component" value="Unassembled WGS sequence"/>
</dbReference>
<dbReference type="Pfam" id="PF07715">
    <property type="entry name" value="Plug"/>
    <property type="match status" value="1"/>
</dbReference>
<sequence>MFAGTGCRGGRGVALMSSAALAALVMSGGAAAQTIAQEDPPAAQGEVVVTGSRIVRDGFDAPTPVTVLSAADLAARSDINVADGLNLLPQINTSVTPSSQPTAISGGAIGVNLLSLRGLGPTRTLVLQDGKRVINTSFNTAAAAPDINHIPQNLIQRVDVVTGGASAVYGSDALAGVVNFVLDRDFTGVKGEATGGVTTYGDNGGWDVSLAAGAKFGPEGRGHVLLSGQYAGNRGVGGNDRPWNPGGGAVYVNPAYTAANGQPFYLIGDRIGSSNATPGGIVTAGPLRGTYFGQGGAVGTFNFGTVSTNNAMQGGDYQISRLDNVFNLVARDRRHVLFGRASYELAEALNLYVEGQWSRSVDSTLTLPYRRQGNLTIRGDNAFIPASVQQRLAAAGLTSLTLGTTTGDIGQIRVRNTRELTRWAVGGDGRFDIGEGTWRWDAYYQRSRNEIESTAGNNVIVARFLQATDAVRSPAGTIVCRSTLTSPADGCVPFNVFGQGVNSAAAVNYVTGTAIRNDVLKQNVAAANLTGSPVSTWAGPVSIALGIEHRFESVSGLASPTDEANGFAAGNYHASFGSYKVTEGYVEADVPLLRDSALGKSLDVSGAVRRTDYSTSGGVTTWKLGVVYAPIADIRFRATRSRDIRAPNLGELFSAGQSASGANVIDRLNGNQTNSTFIALRRGNPLLQPEVADTLGLGVVLTPSFLPGLQASIDYFDIDIDDAVKIPNEQTVIDLCAAGDQAACAFITRNAAGQITIIATPPANYLSQDARGIDGEIAYRLPLAGAADGPAITLRALGSYLISLKNVDNIATSQGAGVTGDFGGIVASGPYAPKFRSNVTLAYDDARFTAGVTWRYIAPAKLNKLLTECTSACPAGNALTISDNSIRSSSLFDLSLRFRPVASKPRAEFFLAVDNVFNAVPPFVPGRVDIGFYSGQYGYYYDRIGRTFRSGFRFAY</sequence>
<evidence type="ECO:0000256" key="5">
    <source>
        <dbReference type="ARBA" id="ARBA00023077"/>
    </source>
</evidence>
<protein>
    <submittedName>
        <fullName evidence="13">TonB-dependent Receptor Plug Domain</fullName>
    </submittedName>
</protein>
<name>A0A1I6M9T9_9SPHN</name>
<feature type="chain" id="PRO_5011636474" evidence="10">
    <location>
        <begin position="23"/>
        <end position="956"/>
    </location>
</feature>
<dbReference type="InterPro" id="IPR039426">
    <property type="entry name" value="TonB-dep_rcpt-like"/>
</dbReference>
<evidence type="ECO:0000256" key="4">
    <source>
        <dbReference type="ARBA" id="ARBA00022692"/>
    </source>
</evidence>
<dbReference type="OrthoDB" id="7051241at2"/>
<dbReference type="InterPro" id="IPR036942">
    <property type="entry name" value="Beta-barrel_TonB_sf"/>
</dbReference>
<dbReference type="SUPFAM" id="SSF56935">
    <property type="entry name" value="Porins"/>
    <property type="match status" value="1"/>
</dbReference>
<keyword evidence="14" id="KW-1185">Reference proteome</keyword>
<keyword evidence="10" id="KW-0732">Signal</keyword>
<dbReference type="GO" id="GO:0009279">
    <property type="term" value="C:cell outer membrane"/>
    <property type="evidence" value="ECO:0007669"/>
    <property type="project" value="UniProtKB-SubCell"/>
</dbReference>
<gene>
    <name evidence="13" type="ORF">SAMN05192580_3756</name>
</gene>
<dbReference type="Gene3D" id="2.40.170.20">
    <property type="entry name" value="TonB-dependent receptor, beta-barrel domain"/>
    <property type="match status" value="1"/>
</dbReference>
<dbReference type="InterPro" id="IPR012910">
    <property type="entry name" value="Plug_dom"/>
</dbReference>
<dbReference type="EMBL" id="FOZG01000003">
    <property type="protein sequence ID" value="SFS12490.1"/>
    <property type="molecule type" value="Genomic_DNA"/>
</dbReference>
<comment type="subcellular location">
    <subcellularLocation>
        <location evidence="1 8">Cell outer membrane</location>
        <topology evidence="1 8">Multi-pass membrane protein</topology>
    </subcellularLocation>
</comment>
<keyword evidence="4 8" id="KW-0812">Transmembrane</keyword>
<dbReference type="AlphaFoldDB" id="A0A1I6M9T9"/>
<evidence type="ECO:0000256" key="2">
    <source>
        <dbReference type="ARBA" id="ARBA00022448"/>
    </source>
</evidence>
<evidence type="ECO:0000259" key="12">
    <source>
        <dbReference type="Pfam" id="PF07715"/>
    </source>
</evidence>
<keyword evidence="6 8" id="KW-0472">Membrane</keyword>
<evidence type="ECO:0000256" key="10">
    <source>
        <dbReference type="SAM" id="SignalP"/>
    </source>
</evidence>
<dbReference type="Pfam" id="PF00593">
    <property type="entry name" value="TonB_dep_Rec_b-barrel"/>
    <property type="match status" value="1"/>
</dbReference>
<dbReference type="InterPro" id="IPR037066">
    <property type="entry name" value="Plug_dom_sf"/>
</dbReference>
<dbReference type="PANTHER" id="PTHR47234:SF3">
    <property type="entry name" value="SECRETIN_TONB SHORT N-TERMINAL DOMAIN-CONTAINING PROTEIN"/>
    <property type="match status" value="1"/>
</dbReference>
<proteinExistence type="inferred from homology"/>
<evidence type="ECO:0000313" key="14">
    <source>
        <dbReference type="Proteomes" id="UP000198824"/>
    </source>
</evidence>
<evidence type="ECO:0000256" key="3">
    <source>
        <dbReference type="ARBA" id="ARBA00022452"/>
    </source>
</evidence>
<accession>A0A1I6M9T9</accession>
<keyword evidence="7 8" id="KW-0998">Cell outer membrane</keyword>
<evidence type="ECO:0000256" key="6">
    <source>
        <dbReference type="ARBA" id="ARBA00023136"/>
    </source>
</evidence>
<feature type="signal peptide" evidence="10">
    <location>
        <begin position="1"/>
        <end position="22"/>
    </location>
</feature>
<dbReference type="InterPro" id="IPR000531">
    <property type="entry name" value="Beta-barrel_TonB"/>
</dbReference>
<dbReference type="Gene3D" id="2.170.130.10">
    <property type="entry name" value="TonB-dependent receptor, plug domain"/>
    <property type="match status" value="1"/>
</dbReference>
<keyword evidence="2 8" id="KW-0813">Transport</keyword>
<comment type="similarity">
    <text evidence="8 9">Belongs to the TonB-dependent receptor family.</text>
</comment>
<reference evidence="13 14" key="1">
    <citation type="submission" date="2016-10" db="EMBL/GenBank/DDBJ databases">
        <authorList>
            <person name="de Groot N.N."/>
        </authorList>
    </citation>
    <scope>NUCLEOTIDE SEQUENCE [LARGE SCALE GENOMIC DNA]</scope>
    <source>
        <strain evidence="13 14">S5-249</strain>
    </source>
</reference>
<keyword evidence="3 8" id="KW-1134">Transmembrane beta strand</keyword>
<evidence type="ECO:0000256" key="7">
    <source>
        <dbReference type="ARBA" id="ARBA00023237"/>
    </source>
</evidence>
<keyword evidence="5 9" id="KW-0798">TonB box</keyword>
<dbReference type="PROSITE" id="PS52016">
    <property type="entry name" value="TONB_DEPENDENT_REC_3"/>
    <property type="match status" value="1"/>
</dbReference>
<organism evidence="13 14">
    <name type="scientific">Sphingomonas jatrophae</name>
    <dbReference type="NCBI Taxonomy" id="1166337"/>
    <lineage>
        <taxon>Bacteria</taxon>
        <taxon>Pseudomonadati</taxon>
        <taxon>Pseudomonadota</taxon>
        <taxon>Alphaproteobacteria</taxon>
        <taxon>Sphingomonadales</taxon>
        <taxon>Sphingomonadaceae</taxon>
        <taxon>Sphingomonas</taxon>
    </lineage>
</organism>
<feature type="domain" description="TonB-dependent receptor plug" evidence="12">
    <location>
        <begin position="60"/>
        <end position="177"/>
    </location>
</feature>
<keyword evidence="13" id="KW-0675">Receptor</keyword>
<evidence type="ECO:0000256" key="9">
    <source>
        <dbReference type="RuleBase" id="RU003357"/>
    </source>
</evidence>
<dbReference type="PANTHER" id="PTHR47234">
    <property type="match status" value="1"/>
</dbReference>
<evidence type="ECO:0000256" key="8">
    <source>
        <dbReference type="PROSITE-ProRule" id="PRU01360"/>
    </source>
</evidence>
<evidence type="ECO:0000256" key="1">
    <source>
        <dbReference type="ARBA" id="ARBA00004571"/>
    </source>
</evidence>
<dbReference type="STRING" id="1166337.SAMN05192580_3756"/>
<feature type="domain" description="TonB-dependent receptor-like beta-barrel" evidence="11">
    <location>
        <begin position="415"/>
        <end position="916"/>
    </location>
</feature>
<evidence type="ECO:0000259" key="11">
    <source>
        <dbReference type="Pfam" id="PF00593"/>
    </source>
</evidence>